<dbReference type="Pfam" id="PF13279">
    <property type="entry name" value="4HBT_2"/>
    <property type="match status" value="1"/>
</dbReference>
<dbReference type="Proteomes" id="UP001220964">
    <property type="component" value="Unassembled WGS sequence"/>
</dbReference>
<evidence type="ECO:0000313" key="2">
    <source>
        <dbReference type="Proteomes" id="UP001220964"/>
    </source>
</evidence>
<dbReference type="RefSeq" id="WP_275566346.1">
    <property type="nucleotide sequence ID" value="NZ_JARGYC010000010.1"/>
</dbReference>
<name>A0AAE3T7D3_9RHOB</name>
<dbReference type="InterPro" id="IPR029069">
    <property type="entry name" value="HotDog_dom_sf"/>
</dbReference>
<dbReference type="CDD" id="cd00586">
    <property type="entry name" value="4HBT"/>
    <property type="match status" value="1"/>
</dbReference>
<protein>
    <submittedName>
        <fullName evidence="1">Acyl-CoA thioesterase</fullName>
    </submittedName>
</protein>
<accession>A0AAE3T7D3</accession>
<dbReference type="SUPFAM" id="SSF54637">
    <property type="entry name" value="Thioesterase/thiol ester dehydrase-isomerase"/>
    <property type="match status" value="1"/>
</dbReference>
<dbReference type="PANTHER" id="PTHR31793:SF2">
    <property type="entry name" value="BLR1345 PROTEIN"/>
    <property type="match status" value="1"/>
</dbReference>
<dbReference type="GO" id="GO:0047617">
    <property type="term" value="F:fatty acyl-CoA hydrolase activity"/>
    <property type="evidence" value="ECO:0007669"/>
    <property type="project" value="TreeGrafter"/>
</dbReference>
<dbReference type="AlphaFoldDB" id="A0AAE3T7D3"/>
<proteinExistence type="predicted"/>
<reference evidence="1" key="1">
    <citation type="submission" date="2023-03" db="EMBL/GenBank/DDBJ databases">
        <title>Multiphase analysis and comparison of six strains from genera Psychromarinibacter, Lutimaribacter, and Maritimibacter, including a novel species: Psychromarinibacter sediminicola sp. nov.</title>
        <authorList>
            <person name="Wang Y.-H."/>
            <person name="Ye M.-Q."/>
            <person name="Du Z.-J."/>
        </authorList>
    </citation>
    <scope>NUCLEOTIDE SEQUENCE</scope>
    <source>
        <strain evidence="1">C21-152</strain>
    </source>
</reference>
<sequence>MGRATLLSVAQPWQCDQMGHMNVRHYAGLFDDASFQFLGHLAGPDPDEGLGWADVRIETDFCDETAAGTLLTVTTRVEKVGRSSVTYRHAMTDSQTGALKAEARVTTVRFDLAKRRSAPLEDGARARAEALIAA</sequence>
<organism evidence="1 2">
    <name type="scientific">Psychromarinibacter sediminicola</name>
    <dbReference type="NCBI Taxonomy" id="3033385"/>
    <lineage>
        <taxon>Bacteria</taxon>
        <taxon>Pseudomonadati</taxon>
        <taxon>Pseudomonadota</taxon>
        <taxon>Alphaproteobacteria</taxon>
        <taxon>Rhodobacterales</taxon>
        <taxon>Paracoccaceae</taxon>
        <taxon>Psychromarinibacter</taxon>
    </lineage>
</organism>
<gene>
    <name evidence="1" type="ORF">P1J78_05620</name>
</gene>
<dbReference type="InterPro" id="IPR050563">
    <property type="entry name" value="4-hydroxybenzoyl-CoA_TE"/>
</dbReference>
<dbReference type="PANTHER" id="PTHR31793">
    <property type="entry name" value="4-HYDROXYBENZOYL-COA THIOESTERASE FAMILY MEMBER"/>
    <property type="match status" value="1"/>
</dbReference>
<evidence type="ECO:0000313" key="1">
    <source>
        <dbReference type="EMBL" id="MDF0600202.1"/>
    </source>
</evidence>
<dbReference type="Gene3D" id="3.10.129.10">
    <property type="entry name" value="Hotdog Thioesterase"/>
    <property type="match status" value="1"/>
</dbReference>
<dbReference type="EMBL" id="JARGYC010000010">
    <property type="protein sequence ID" value="MDF0600202.1"/>
    <property type="molecule type" value="Genomic_DNA"/>
</dbReference>
<comment type="caution">
    <text evidence="1">The sequence shown here is derived from an EMBL/GenBank/DDBJ whole genome shotgun (WGS) entry which is preliminary data.</text>
</comment>
<keyword evidence="2" id="KW-1185">Reference proteome</keyword>